<dbReference type="WBParaSite" id="ECPE_0001353701-mRNA-1">
    <property type="protein sequence ID" value="ECPE_0001353701-mRNA-1"/>
    <property type="gene ID" value="ECPE_0001353701"/>
</dbReference>
<sequence length="235" mass="26847">LATHLRELLAQNKDEQIEDHSYFICDLPIAHLFGLESRLAMALGDYAHQTLSTPRADGLDQSTAGLDCSTRSTLDSSSSSPTAERSYFVERARLGECKRLTLSLETWMGAEEARLTGQIDWLKKQLKDADLSNSYDQSHTFSPPNSVTEEELNNLYRRCDRLASELAHLDETELAETKIQQSLHRQQSYIQRLDKLVDRLTSARQTDVERELEQFIQRASIEQFEQTLTKVLRGK</sequence>
<name>A0A183B2R3_9TREM</name>
<accession>A0A183B2R3</accession>
<evidence type="ECO:0000313" key="2">
    <source>
        <dbReference type="WBParaSite" id="ECPE_0001353701-mRNA-1"/>
    </source>
</evidence>
<keyword evidence="1" id="KW-0175">Coiled coil</keyword>
<protein>
    <submittedName>
        <fullName evidence="2">SCHIP-1 domain-containing protein</fullName>
    </submittedName>
</protein>
<dbReference type="AlphaFoldDB" id="A0A183B2R3"/>
<proteinExistence type="predicted"/>
<feature type="coiled-coil region" evidence="1">
    <location>
        <begin position="145"/>
        <end position="172"/>
    </location>
</feature>
<evidence type="ECO:0000256" key="1">
    <source>
        <dbReference type="SAM" id="Coils"/>
    </source>
</evidence>
<organism evidence="2">
    <name type="scientific">Echinostoma caproni</name>
    <dbReference type="NCBI Taxonomy" id="27848"/>
    <lineage>
        <taxon>Eukaryota</taxon>
        <taxon>Metazoa</taxon>
        <taxon>Spiralia</taxon>
        <taxon>Lophotrochozoa</taxon>
        <taxon>Platyhelminthes</taxon>
        <taxon>Trematoda</taxon>
        <taxon>Digenea</taxon>
        <taxon>Plagiorchiida</taxon>
        <taxon>Echinostomata</taxon>
        <taxon>Echinostomatoidea</taxon>
        <taxon>Echinostomatidae</taxon>
        <taxon>Echinostoma</taxon>
    </lineage>
</organism>
<reference evidence="2" key="1">
    <citation type="submission" date="2016-06" db="UniProtKB">
        <authorList>
            <consortium name="WormBaseParasite"/>
        </authorList>
    </citation>
    <scope>IDENTIFICATION</scope>
</reference>